<feature type="region of interest" description="Disordered" evidence="1">
    <location>
        <begin position="61"/>
        <end position="80"/>
    </location>
</feature>
<protein>
    <submittedName>
        <fullName evidence="3">Integrase catalytic domain-containing protein</fullName>
    </submittedName>
</protein>
<dbReference type="AlphaFoldDB" id="A0ABD1QK21"/>
<gene>
    <name evidence="3" type="ORF">Adt_36035</name>
</gene>
<evidence type="ECO:0000313" key="4">
    <source>
        <dbReference type="Proteomes" id="UP001604336"/>
    </source>
</evidence>
<dbReference type="Proteomes" id="UP001604336">
    <property type="component" value="Unassembled WGS sequence"/>
</dbReference>
<comment type="caution">
    <text evidence="3">The sequence shown here is derived from an EMBL/GenBank/DDBJ whole genome shotgun (WGS) entry which is preliminary data.</text>
</comment>
<evidence type="ECO:0000313" key="3">
    <source>
        <dbReference type="EMBL" id="KAL2475299.1"/>
    </source>
</evidence>
<name>A0ABD1QK21_9LAMI</name>
<accession>A0ABD1QK21</accession>
<dbReference type="Pfam" id="PF07727">
    <property type="entry name" value="RVT_2"/>
    <property type="match status" value="1"/>
</dbReference>
<sequence>MSLNFHSSLISLSKNSQAVFSIKQLYHGFTFPLHVNNLEHDSSPADTTQLDATQAVDYLPYSSSQSHNDMNENGNDNQTYESLNNVSEQNVETRTELHNNERSETESDTDHNDYQQLVNSELRPKKHAGSPVQYPMITRRKAGVFKPKAYSGQAFKYNLKRNNLKILVNKPSTLRIILTFAVSKDWNNRQVDINNAFLNGELEEIVYMNQPEGFMDKSKPLLEKALYGLK</sequence>
<feature type="compositionally biased region" description="Basic and acidic residues" evidence="1">
    <location>
        <begin position="91"/>
        <end position="112"/>
    </location>
</feature>
<organism evidence="3 4">
    <name type="scientific">Abeliophyllum distichum</name>
    <dbReference type="NCBI Taxonomy" id="126358"/>
    <lineage>
        <taxon>Eukaryota</taxon>
        <taxon>Viridiplantae</taxon>
        <taxon>Streptophyta</taxon>
        <taxon>Embryophyta</taxon>
        <taxon>Tracheophyta</taxon>
        <taxon>Spermatophyta</taxon>
        <taxon>Magnoliopsida</taxon>
        <taxon>eudicotyledons</taxon>
        <taxon>Gunneridae</taxon>
        <taxon>Pentapetalae</taxon>
        <taxon>asterids</taxon>
        <taxon>lamiids</taxon>
        <taxon>Lamiales</taxon>
        <taxon>Oleaceae</taxon>
        <taxon>Forsythieae</taxon>
        <taxon>Abeliophyllum</taxon>
    </lineage>
</organism>
<evidence type="ECO:0000256" key="1">
    <source>
        <dbReference type="SAM" id="MobiDB-lite"/>
    </source>
</evidence>
<feature type="region of interest" description="Disordered" evidence="1">
    <location>
        <begin position="85"/>
        <end position="112"/>
    </location>
</feature>
<evidence type="ECO:0000259" key="2">
    <source>
        <dbReference type="Pfam" id="PF07727"/>
    </source>
</evidence>
<feature type="domain" description="Reverse transcriptase Ty1/copia-type" evidence="2">
    <location>
        <begin position="169"/>
        <end position="230"/>
    </location>
</feature>
<keyword evidence="4" id="KW-1185">Reference proteome</keyword>
<reference evidence="4" key="1">
    <citation type="submission" date="2024-07" db="EMBL/GenBank/DDBJ databases">
        <title>Two chromosome-level genome assemblies of Korean endemic species Abeliophyllum distichum and Forsythia ovata (Oleaceae).</title>
        <authorList>
            <person name="Jang H."/>
        </authorList>
    </citation>
    <scope>NUCLEOTIDE SEQUENCE [LARGE SCALE GENOMIC DNA]</scope>
</reference>
<dbReference type="InterPro" id="IPR013103">
    <property type="entry name" value="RVT_2"/>
</dbReference>
<proteinExistence type="predicted"/>
<dbReference type="EMBL" id="JBFOLK010000011">
    <property type="protein sequence ID" value="KAL2475299.1"/>
    <property type="molecule type" value="Genomic_DNA"/>
</dbReference>